<dbReference type="Pfam" id="PF05380">
    <property type="entry name" value="Peptidase_A17"/>
    <property type="match status" value="1"/>
</dbReference>
<evidence type="ECO:0000259" key="2">
    <source>
        <dbReference type="Pfam" id="PF05585"/>
    </source>
</evidence>
<proteinExistence type="predicted"/>
<comment type="caution">
    <text evidence="3">The sequence shown here is derived from an EMBL/GenBank/DDBJ whole genome shotgun (WGS) entry which is preliminary data.</text>
</comment>
<dbReference type="Pfam" id="PF05585">
    <property type="entry name" value="DUF1758"/>
    <property type="match status" value="1"/>
</dbReference>
<feature type="domain" description="DUF1758" evidence="2">
    <location>
        <begin position="268"/>
        <end position="394"/>
    </location>
</feature>
<sequence length="686" mass="79398">MPIMTNRRTNDSLRDHDMIEQSSQPKREAESNLELWRALRDQRERETPMRTNQRINTSLIGPQRLLETYYTWLDDQHRRSTLEALRHWLLVYSRHKVQAEEDVEGVIKNDQERRPNRCNNTYTSAGNNRKTTSICFKRNKKHYISNCYRFKSMSLKVRWEFVPEKNLCFKCLNSGHQSVKCDKDETSPISECHSRYHPLLHRHQPKAIGKDNVEQSTTTEQQNEEQREIHNDLSKTNLPPPTSMSNHVTDNGSQFIALRTVPVVLVNGNQRIVANAFLDEGSTASFVREDIAHKLKLQGAPEQLHVSTLTGKTTFNSTRVQINVESLDSKFSSRVDAWNKDSVTPRLHVIDWNKQKSQWPHLRHLEFPHVPRNRVVHILIGINAIEFHSPLEEIPSLHGEPVARRTPLGWTCVGPCQRNIALSEVRSHYAFHIAMKEDEGDNLDCTLQRVWDLESIALVPRREETSTPDDLEAEKKVANSLRYVNCRYEVGIPWKKNEAQLENNYNLAYKRLETLEQSLKRRPNCSRKYRDTRKTLPTIKALGVTWEARNDLLTFQYAAPSIPDQLTKRVVTSFAAKIFDPLQILCPFTIQAKILLQKAWGLTWDEKLPDDLSKSWKQCFERLTQLRALKLGRCLRQDRSVDSQSVHTFASTQAYAAVSYIQNICLDETVSVVFIAAKSRVAPLKN</sequence>
<reference evidence="3" key="1">
    <citation type="submission" date="2020-04" db="EMBL/GenBank/DDBJ databases">
        <authorList>
            <person name="Alioto T."/>
            <person name="Alioto T."/>
            <person name="Gomez Garrido J."/>
        </authorList>
    </citation>
    <scope>NUCLEOTIDE SEQUENCE</scope>
    <source>
        <strain evidence="3">A484AB</strain>
    </source>
</reference>
<dbReference type="InterPro" id="IPR008042">
    <property type="entry name" value="Retrotrans_Pao"/>
</dbReference>
<dbReference type="Proteomes" id="UP001152795">
    <property type="component" value="Unassembled WGS sequence"/>
</dbReference>
<organism evidence="3 4">
    <name type="scientific">Paramuricea clavata</name>
    <name type="common">Red gorgonian</name>
    <name type="synonym">Violescent sea-whip</name>
    <dbReference type="NCBI Taxonomy" id="317549"/>
    <lineage>
        <taxon>Eukaryota</taxon>
        <taxon>Metazoa</taxon>
        <taxon>Cnidaria</taxon>
        <taxon>Anthozoa</taxon>
        <taxon>Octocorallia</taxon>
        <taxon>Malacalcyonacea</taxon>
        <taxon>Plexauridae</taxon>
        <taxon>Paramuricea</taxon>
    </lineage>
</organism>
<feature type="compositionally biased region" description="Basic and acidic residues" evidence="1">
    <location>
        <begin position="8"/>
        <end position="30"/>
    </location>
</feature>
<evidence type="ECO:0000256" key="1">
    <source>
        <dbReference type="SAM" id="MobiDB-lite"/>
    </source>
</evidence>
<gene>
    <name evidence="3" type="ORF">PACLA_8A045170</name>
</gene>
<evidence type="ECO:0000313" key="3">
    <source>
        <dbReference type="EMBL" id="CAB4015211.1"/>
    </source>
</evidence>
<dbReference type="PANTHER" id="PTHR47331:SF5">
    <property type="entry name" value="RIBONUCLEASE H"/>
    <property type="match status" value="1"/>
</dbReference>
<accession>A0A6S7JE59</accession>
<dbReference type="EMBL" id="CACRXK020008626">
    <property type="protein sequence ID" value="CAB4015211.1"/>
    <property type="molecule type" value="Genomic_DNA"/>
</dbReference>
<protein>
    <recommendedName>
        <fullName evidence="2">DUF1758 domain-containing protein</fullName>
    </recommendedName>
</protein>
<name>A0A6S7JE59_PARCT</name>
<feature type="region of interest" description="Disordered" evidence="1">
    <location>
        <begin position="1"/>
        <end position="31"/>
    </location>
</feature>
<evidence type="ECO:0000313" key="4">
    <source>
        <dbReference type="Proteomes" id="UP001152795"/>
    </source>
</evidence>
<dbReference type="PANTHER" id="PTHR47331">
    <property type="entry name" value="PHD-TYPE DOMAIN-CONTAINING PROTEIN"/>
    <property type="match status" value="1"/>
</dbReference>
<keyword evidence="4" id="KW-1185">Reference proteome</keyword>
<dbReference type="AlphaFoldDB" id="A0A6S7JE59"/>
<dbReference type="InterPro" id="IPR008737">
    <property type="entry name" value="DUF1758"/>
</dbReference>
<feature type="compositionally biased region" description="Basic and acidic residues" evidence="1">
    <location>
        <begin position="224"/>
        <end position="233"/>
    </location>
</feature>
<feature type="region of interest" description="Disordered" evidence="1">
    <location>
        <begin position="200"/>
        <end position="249"/>
    </location>
</feature>
<dbReference type="OrthoDB" id="5984815at2759"/>